<feature type="signal peptide" evidence="1">
    <location>
        <begin position="1"/>
        <end position="20"/>
    </location>
</feature>
<dbReference type="RefSeq" id="WP_216325575.1">
    <property type="nucleotide sequence ID" value="NZ_JAHKRT010000006.1"/>
</dbReference>
<keyword evidence="1" id="KW-0732">Signal</keyword>
<accession>A0ABS6BLS7</accession>
<feature type="chain" id="PRO_5047252025" description="Cysteine rich repeat-containing protein" evidence="1">
    <location>
        <begin position="21"/>
        <end position="85"/>
    </location>
</feature>
<name>A0ABS6BLS7_9SPHN</name>
<evidence type="ECO:0008006" key="4">
    <source>
        <dbReference type="Google" id="ProtNLM"/>
    </source>
</evidence>
<dbReference type="EMBL" id="JAHKRT010000006">
    <property type="protein sequence ID" value="MBU3078792.1"/>
    <property type="molecule type" value="Genomic_DNA"/>
</dbReference>
<keyword evidence="3" id="KW-1185">Reference proteome</keyword>
<reference evidence="2 3" key="1">
    <citation type="submission" date="2021-06" db="EMBL/GenBank/DDBJ databases">
        <title>Sphingomonas sp. XMGL2, whole genome shotgun sequencing project.</title>
        <authorList>
            <person name="Zhao G."/>
            <person name="Shen L."/>
        </authorList>
    </citation>
    <scope>NUCLEOTIDE SEQUENCE [LARGE SCALE GENOMIC DNA]</scope>
    <source>
        <strain evidence="2 3">XMGL2</strain>
    </source>
</reference>
<evidence type="ECO:0000313" key="2">
    <source>
        <dbReference type="EMBL" id="MBU3078792.1"/>
    </source>
</evidence>
<dbReference type="Proteomes" id="UP000776276">
    <property type="component" value="Unassembled WGS sequence"/>
</dbReference>
<evidence type="ECO:0000313" key="3">
    <source>
        <dbReference type="Proteomes" id="UP000776276"/>
    </source>
</evidence>
<sequence length="85" mass="8859">MMRTSHALLLVALMPAAVSAQKQSPVPPQAGANPATADSCRLDLQKFCTRASLKAECLVQHWTKISDDCQNALSRPIRGGGGGGG</sequence>
<gene>
    <name evidence="2" type="ORF">KOF26_13030</name>
</gene>
<protein>
    <recommendedName>
        <fullName evidence="4">Cysteine rich repeat-containing protein</fullName>
    </recommendedName>
</protein>
<comment type="caution">
    <text evidence="2">The sequence shown here is derived from an EMBL/GenBank/DDBJ whole genome shotgun (WGS) entry which is preliminary data.</text>
</comment>
<organism evidence="2 3">
    <name type="scientific">Sphingomonas quercus</name>
    <dbReference type="NCBI Taxonomy" id="2842451"/>
    <lineage>
        <taxon>Bacteria</taxon>
        <taxon>Pseudomonadati</taxon>
        <taxon>Pseudomonadota</taxon>
        <taxon>Alphaproteobacteria</taxon>
        <taxon>Sphingomonadales</taxon>
        <taxon>Sphingomonadaceae</taxon>
        <taxon>Sphingomonas</taxon>
    </lineage>
</organism>
<proteinExistence type="predicted"/>
<evidence type="ECO:0000256" key="1">
    <source>
        <dbReference type="SAM" id="SignalP"/>
    </source>
</evidence>